<organism evidence="1 2">
    <name type="scientific">Entomophthora muscae</name>
    <dbReference type="NCBI Taxonomy" id="34485"/>
    <lineage>
        <taxon>Eukaryota</taxon>
        <taxon>Fungi</taxon>
        <taxon>Fungi incertae sedis</taxon>
        <taxon>Zoopagomycota</taxon>
        <taxon>Entomophthoromycotina</taxon>
        <taxon>Entomophthoromycetes</taxon>
        <taxon>Entomophthorales</taxon>
        <taxon>Entomophthoraceae</taxon>
        <taxon>Entomophthora</taxon>
    </lineage>
</organism>
<evidence type="ECO:0000313" key="2">
    <source>
        <dbReference type="Proteomes" id="UP001165960"/>
    </source>
</evidence>
<dbReference type="Proteomes" id="UP001165960">
    <property type="component" value="Unassembled WGS sequence"/>
</dbReference>
<protein>
    <submittedName>
        <fullName evidence="1">Uncharacterized protein</fullName>
    </submittedName>
</protein>
<sequence length="81" mass="8240">MEDVLLNCLTIGSAFSACGGWGHLVNKAPLVLLSVSKCPCSASNCCSIPHLPADNVPPTGASDKTPGNQPSSSGSRRCPSE</sequence>
<name>A0ACC2SLG0_9FUNG</name>
<comment type="caution">
    <text evidence="1">The sequence shown here is derived from an EMBL/GenBank/DDBJ whole genome shotgun (WGS) entry which is preliminary data.</text>
</comment>
<gene>
    <name evidence="1" type="ORF">DSO57_1002498</name>
</gene>
<accession>A0ACC2SLG0</accession>
<reference evidence="1" key="1">
    <citation type="submission" date="2022-04" db="EMBL/GenBank/DDBJ databases">
        <title>Genome of the entomopathogenic fungus Entomophthora muscae.</title>
        <authorList>
            <person name="Elya C."/>
            <person name="Lovett B.R."/>
            <person name="Lee E."/>
            <person name="Macias A.M."/>
            <person name="Hajek A.E."/>
            <person name="De Bivort B.L."/>
            <person name="Kasson M.T."/>
            <person name="De Fine Licht H.H."/>
            <person name="Stajich J.E."/>
        </authorList>
    </citation>
    <scope>NUCLEOTIDE SEQUENCE</scope>
    <source>
        <strain evidence="1">Berkeley</strain>
    </source>
</reference>
<evidence type="ECO:0000313" key="1">
    <source>
        <dbReference type="EMBL" id="KAJ9063198.1"/>
    </source>
</evidence>
<keyword evidence="2" id="KW-1185">Reference proteome</keyword>
<proteinExistence type="predicted"/>
<dbReference type="EMBL" id="QTSX02004976">
    <property type="protein sequence ID" value="KAJ9063198.1"/>
    <property type="molecule type" value="Genomic_DNA"/>
</dbReference>